<dbReference type="InterPro" id="IPR036188">
    <property type="entry name" value="FAD/NAD-bd_sf"/>
</dbReference>
<evidence type="ECO:0000259" key="2">
    <source>
        <dbReference type="Pfam" id="PF01266"/>
    </source>
</evidence>
<dbReference type="SUPFAM" id="SSF51971">
    <property type="entry name" value="Nucleotide-binding domain"/>
    <property type="match status" value="1"/>
</dbReference>
<dbReference type="GO" id="GO:0005737">
    <property type="term" value="C:cytoplasm"/>
    <property type="evidence" value="ECO:0007669"/>
    <property type="project" value="TreeGrafter"/>
</dbReference>
<name>A0A5B9E808_9BACT</name>
<reference evidence="3 4" key="1">
    <citation type="submission" date="2019-08" db="EMBL/GenBank/DDBJ databases">
        <title>Complete genome sequence of Terriglobus albidus strain ORNL.</title>
        <authorList>
            <person name="Podar M."/>
        </authorList>
    </citation>
    <scope>NUCLEOTIDE SEQUENCE [LARGE SCALE GENOMIC DNA]</scope>
    <source>
        <strain evidence="3 4">ORNL</strain>
    </source>
</reference>
<dbReference type="PANTHER" id="PTHR13847">
    <property type="entry name" value="SARCOSINE DEHYDROGENASE-RELATED"/>
    <property type="match status" value="1"/>
</dbReference>
<dbReference type="GO" id="GO:0016491">
    <property type="term" value="F:oxidoreductase activity"/>
    <property type="evidence" value="ECO:0007669"/>
    <property type="project" value="UniProtKB-KW"/>
</dbReference>
<dbReference type="RefSeq" id="WP_147646894.1">
    <property type="nucleotide sequence ID" value="NZ_CP042806.1"/>
</dbReference>
<dbReference type="KEGG" id="talb:FTW19_06670"/>
<dbReference type="EMBL" id="CP042806">
    <property type="protein sequence ID" value="QEE27704.1"/>
    <property type="molecule type" value="Genomic_DNA"/>
</dbReference>
<sequence length="345" mass="36298">MQQVDVAVVGAGVIGLAVALELRSRGLSVAVADKSDPVREASWAAGGMLAVDDPENPAPLWPLSAWSRELYPEFLARIEQQSALSVPIRTHRALQGSHEGSSSLEALNTLKEIGLSPEGHAWALQVEGSLDPRDLGAALQAACANTDVSIRSHCAIDTLARDGAGWRLQSGSGDILAYRVVLCTGSWAGPGNLPVFPRKGQMMAVEMDAPLDTVVRTPEIYLIPRGDGRVVIGATIEDAGYDKTVHSADIAALKARAVKLFPPAAQAPIVETWAGLRPATHDGMPLIGAIEEGLYAATGHYRNGIQLAAATARAIGLQLSGEPLPVDMQAYAVNRTFGPVFAQPS</sequence>
<gene>
    <name evidence="3" type="ORF">FTW19_06670</name>
</gene>
<organism evidence="3 4">
    <name type="scientific">Terriglobus albidus</name>
    <dbReference type="NCBI Taxonomy" id="1592106"/>
    <lineage>
        <taxon>Bacteria</taxon>
        <taxon>Pseudomonadati</taxon>
        <taxon>Acidobacteriota</taxon>
        <taxon>Terriglobia</taxon>
        <taxon>Terriglobales</taxon>
        <taxon>Acidobacteriaceae</taxon>
        <taxon>Terriglobus</taxon>
    </lineage>
</organism>
<keyword evidence="1" id="KW-0560">Oxidoreductase</keyword>
<dbReference type="InterPro" id="IPR006076">
    <property type="entry name" value="FAD-dep_OxRdtase"/>
</dbReference>
<evidence type="ECO:0000313" key="4">
    <source>
        <dbReference type="Proteomes" id="UP000321820"/>
    </source>
</evidence>
<feature type="domain" description="FAD dependent oxidoreductase" evidence="2">
    <location>
        <begin position="5"/>
        <end position="315"/>
    </location>
</feature>
<dbReference type="Gene3D" id="3.30.9.10">
    <property type="entry name" value="D-Amino Acid Oxidase, subunit A, domain 2"/>
    <property type="match status" value="1"/>
</dbReference>
<accession>A0A5B9E808</accession>
<dbReference type="PANTHER" id="PTHR13847:SF289">
    <property type="entry name" value="GLYCINE OXIDASE"/>
    <property type="match status" value="1"/>
</dbReference>
<dbReference type="Proteomes" id="UP000321820">
    <property type="component" value="Chromosome"/>
</dbReference>
<dbReference type="Gene3D" id="3.50.50.60">
    <property type="entry name" value="FAD/NAD(P)-binding domain"/>
    <property type="match status" value="1"/>
</dbReference>
<dbReference type="OrthoDB" id="9794226at2"/>
<keyword evidence="4" id="KW-1185">Reference proteome</keyword>
<evidence type="ECO:0000313" key="3">
    <source>
        <dbReference type="EMBL" id="QEE27704.1"/>
    </source>
</evidence>
<dbReference type="SUPFAM" id="SSF54373">
    <property type="entry name" value="FAD-linked reductases, C-terminal domain"/>
    <property type="match status" value="1"/>
</dbReference>
<dbReference type="AlphaFoldDB" id="A0A5B9E808"/>
<evidence type="ECO:0000256" key="1">
    <source>
        <dbReference type="ARBA" id="ARBA00023002"/>
    </source>
</evidence>
<proteinExistence type="predicted"/>
<dbReference type="Pfam" id="PF01266">
    <property type="entry name" value="DAO"/>
    <property type="match status" value="1"/>
</dbReference>
<protein>
    <submittedName>
        <fullName evidence="3">FAD-dependent oxidoreductase</fullName>
    </submittedName>
</protein>